<evidence type="ECO:0000313" key="4">
    <source>
        <dbReference type="Proteomes" id="UP001206595"/>
    </source>
</evidence>
<comment type="caution">
    <text evidence="3">The sequence shown here is derived from an EMBL/GenBank/DDBJ whole genome shotgun (WGS) entry which is preliminary data.</text>
</comment>
<keyword evidence="2" id="KW-0472">Membrane</keyword>
<proteinExistence type="predicted"/>
<keyword evidence="2" id="KW-1133">Transmembrane helix</keyword>
<feature type="transmembrane region" description="Helical" evidence="2">
    <location>
        <begin position="42"/>
        <end position="61"/>
    </location>
</feature>
<dbReference type="EMBL" id="MU620900">
    <property type="protein sequence ID" value="KAI8582445.1"/>
    <property type="molecule type" value="Genomic_DNA"/>
</dbReference>
<evidence type="ECO:0000256" key="1">
    <source>
        <dbReference type="SAM" id="MobiDB-lite"/>
    </source>
</evidence>
<evidence type="ECO:0000256" key="2">
    <source>
        <dbReference type="SAM" id="Phobius"/>
    </source>
</evidence>
<dbReference type="Proteomes" id="UP001206595">
    <property type="component" value="Unassembled WGS sequence"/>
</dbReference>
<sequence>MSSKPIYLILAGIHLATASPLLTTRPLIRRQDSGGGVSKTTIIVPCIIVAVILCAIAFCMISRHKAKKRRETAVKENRRVTRYQQRPKTMLGARPSSMFRPWSMISGSSQEQQPQGDRVSVLYNHHRLVDEEHDQYYKGDKLAPPMPHYALDNVTRHGGNRSPSPLRY</sequence>
<feature type="region of interest" description="Disordered" evidence="1">
    <location>
        <begin position="147"/>
        <end position="168"/>
    </location>
</feature>
<dbReference type="AlphaFoldDB" id="A0AAD5EHM6"/>
<reference evidence="3" key="1">
    <citation type="submission" date="2021-06" db="EMBL/GenBank/DDBJ databases">
        <authorList>
            <consortium name="DOE Joint Genome Institute"/>
            <person name="Mondo S.J."/>
            <person name="Amses K.R."/>
            <person name="Simmons D.R."/>
            <person name="Longcore J.E."/>
            <person name="Seto K."/>
            <person name="Alves G.H."/>
            <person name="Bonds A.E."/>
            <person name="Quandt C.A."/>
            <person name="Davis W.J."/>
            <person name="Chang Y."/>
            <person name="Letcher P.M."/>
            <person name="Powell M.J."/>
            <person name="Kuo A."/>
            <person name="Labutti K."/>
            <person name="Pangilinan J."/>
            <person name="Andreopoulos W."/>
            <person name="Tritt A."/>
            <person name="Riley R."/>
            <person name="Hundley H."/>
            <person name="Johnson J."/>
            <person name="Lipzen A."/>
            <person name="Barry K."/>
            <person name="Berbee M.L."/>
            <person name="Buchler N.E."/>
            <person name="Grigoriev I.V."/>
            <person name="Spatafora J.W."/>
            <person name="Stajich J.E."/>
            <person name="James T.Y."/>
        </authorList>
    </citation>
    <scope>NUCLEOTIDE SEQUENCE</scope>
    <source>
        <strain evidence="3">AG</strain>
    </source>
</reference>
<accession>A0AAD5EHM6</accession>
<reference evidence="3" key="2">
    <citation type="journal article" date="2022" name="Proc. Natl. Acad. Sci. U.S.A.">
        <title>Diploid-dominant life cycles characterize the early evolution of Fungi.</title>
        <authorList>
            <person name="Amses K.R."/>
            <person name="Simmons D.R."/>
            <person name="Longcore J.E."/>
            <person name="Mondo S.J."/>
            <person name="Seto K."/>
            <person name="Jeronimo G.H."/>
            <person name="Bonds A.E."/>
            <person name="Quandt C.A."/>
            <person name="Davis W.J."/>
            <person name="Chang Y."/>
            <person name="Federici B.A."/>
            <person name="Kuo A."/>
            <person name="LaButti K."/>
            <person name="Pangilinan J."/>
            <person name="Andreopoulos W."/>
            <person name="Tritt A."/>
            <person name="Riley R."/>
            <person name="Hundley H."/>
            <person name="Johnson J."/>
            <person name="Lipzen A."/>
            <person name="Barry K."/>
            <person name="Lang B.F."/>
            <person name="Cuomo C.A."/>
            <person name="Buchler N.E."/>
            <person name="Grigoriev I.V."/>
            <person name="Spatafora J.W."/>
            <person name="Stajich J.E."/>
            <person name="James T.Y."/>
        </authorList>
    </citation>
    <scope>NUCLEOTIDE SEQUENCE</scope>
    <source>
        <strain evidence="3">AG</strain>
    </source>
</reference>
<dbReference type="GeneID" id="75912046"/>
<organism evidence="3 4">
    <name type="scientific">Umbelopsis ramanniana AG</name>
    <dbReference type="NCBI Taxonomy" id="1314678"/>
    <lineage>
        <taxon>Eukaryota</taxon>
        <taxon>Fungi</taxon>
        <taxon>Fungi incertae sedis</taxon>
        <taxon>Mucoromycota</taxon>
        <taxon>Mucoromycotina</taxon>
        <taxon>Umbelopsidomycetes</taxon>
        <taxon>Umbelopsidales</taxon>
        <taxon>Umbelopsidaceae</taxon>
        <taxon>Umbelopsis</taxon>
    </lineage>
</organism>
<protein>
    <submittedName>
        <fullName evidence="3">Uncharacterized protein</fullName>
    </submittedName>
</protein>
<dbReference type="RefSeq" id="XP_051447449.1">
    <property type="nucleotide sequence ID" value="XM_051586698.1"/>
</dbReference>
<evidence type="ECO:0000313" key="3">
    <source>
        <dbReference type="EMBL" id="KAI8582445.1"/>
    </source>
</evidence>
<name>A0AAD5EHM6_UMBRA</name>
<keyword evidence="2" id="KW-0812">Transmembrane</keyword>
<keyword evidence="4" id="KW-1185">Reference proteome</keyword>
<gene>
    <name evidence="3" type="ORF">K450DRAFT_227218</name>
</gene>